<organism evidence="1 2">
    <name type="scientific">Pocillopora damicornis</name>
    <name type="common">Cauliflower coral</name>
    <name type="synonym">Millepora damicornis</name>
    <dbReference type="NCBI Taxonomy" id="46731"/>
    <lineage>
        <taxon>Eukaryota</taxon>
        <taxon>Metazoa</taxon>
        <taxon>Cnidaria</taxon>
        <taxon>Anthozoa</taxon>
        <taxon>Hexacorallia</taxon>
        <taxon>Scleractinia</taxon>
        <taxon>Astrocoeniina</taxon>
        <taxon>Pocilloporidae</taxon>
        <taxon>Pocillopora</taxon>
    </lineage>
</organism>
<name>A0A3M6U5G7_POCDA</name>
<evidence type="ECO:0000313" key="2">
    <source>
        <dbReference type="Proteomes" id="UP000275408"/>
    </source>
</evidence>
<comment type="caution">
    <text evidence="1">The sequence shown here is derived from an EMBL/GenBank/DDBJ whole genome shotgun (WGS) entry which is preliminary data.</text>
</comment>
<protein>
    <recommendedName>
        <fullName evidence="3">DUF3504 domain-containing protein</fullName>
    </recommendedName>
</protein>
<sequence>MKMKNYFGKRTVRLWTTSLLNSVYYFNGKIFGLRRSENRNLSLKNFELGPNFIKFEEDFCKTFHGGLCDLKYVPNSVKHICHDIGQKHDHRLLEVYRLYIGKQKLVFDKSPLNGILPNMCTEVGSKPKTAHSLRIACATKLFNSGVEKPKQSRVLKCRNYLDLVHLEA</sequence>
<reference evidence="1 2" key="1">
    <citation type="journal article" date="2018" name="Sci. Rep.">
        <title>Comparative analysis of the Pocillopora damicornis genome highlights role of immune system in coral evolution.</title>
        <authorList>
            <person name="Cunning R."/>
            <person name="Bay R.A."/>
            <person name="Gillette P."/>
            <person name="Baker A.C."/>
            <person name="Traylor-Knowles N."/>
        </authorList>
    </citation>
    <scope>NUCLEOTIDE SEQUENCE [LARGE SCALE GENOMIC DNA]</scope>
    <source>
        <strain evidence="1">RSMAS</strain>
        <tissue evidence="1">Whole animal</tissue>
    </source>
</reference>
<dbReference type="SUPFAM" id="SSF56349">
    <property type="entry name" value="DNA breaking-rejoining enzymes"/>
    <property type="match status" value="1"/>
</dbReference>
<dbReference type="AlphaFoldDB" id="A0A3M6U5G7"/>
<dbReference type="Proteomes" id="UP000275408">
    <property type="component" value="Unassembled WGS sequence"/>
</dbReference>
<gene>
    <name evidence="1" type="ORF">pdam_00001488</name>
</gene>
<dbReference type="EMBL" id="RCHS01002239">
    <property type="protein sequence ID" value="RMX48708.1"/>
    <property type="molecule type" value="Genomic_DNA"/>
</dbReference>
<proteinExistence type="predicted"/>
<evidence type="ECO:0000313" key="1">
    <source>
        <dbReference type="EMBL" id="RMX48708.1"/>
    </source>
</evidence>
<dbReference type="GO" id="GO:0003677">
    <property type="term" value="F:DNA binding"/>
    <property type="evidence" value="ECO:0007669"/>
    <property type="project" value="InterPro"/>
</dbReference>
<accession>A0A3M6U5G7</accession>
<evidence type="ECO:0008006" key="3">
    <source>
        <dbReference type="Google" id="ProtNLM"/>
    </source>
</evidence>
<dbReference type="InterPro" id="IPR011010">
    <property type="entry name" value="DNA_brk_join_enz"/>
</dbReference>
<keyword evidence="2" id="KW-1185">Reference proteome</keyword>